<dbReference type="RefSeq" id="WP_107586044.1">
    <property type="nucleotide sequence ID" value="NZ_PZJJ01000036.1"/>
</dbReference>
<keyword evidence="5" id="KW-0378">Hydrolase</keyword>
<dbReference type="GO" id="GO:0004519">
    <property type="term" value="F:endonuclease activity"/>
    <property type="evidence" value="ECO:0007669"/>
    <property type="project" value="UniProtKB-KW"/>
</dbReference>
<evidence type="ECO:0000256" key="5">
    <source>
        <dbReference type="ARBA" id="ARBA00022801"/>
    </source>
</evidence>
<evidence type="ECO:0000256" key="6">
    <source>
        <dbReference type="ARBA" id="ARBA00023204"/>
    </source>
</evidence>
<keyword evidence="6" id="KW-0234">DNA repair</keyword>
<dbReference type="PANTHER" id="PTHR31290:SF5">
    <property type="entry name" value="UV-DAMAGE ENDONUCLEASE"/>
    <property type="match status" value="1"/>
</dbReference>
<dbReference type="Proteomes" id="UP000240509">
    <property type="component" value="Unassembled WGS sequence"/>
</dbReference>
<dbReference type="GO" id="GO:0016787">
    <property type="term" value="F:hydrolase activity"/>
    <property type="evidence" value="ECO:0007669"/>
    <property type="project" value="UniProtKB-KW"/>
</dbReference>
<dbReference type="PANTHER" id="PTHR31290">
    <property type="entry name" value="UV-DAMAGE ENDONUCLEASE"/>
    <property type="match status" value="1"/>
</dbReference>
<organism evidence="7 8">
    <name type="scientific">Alkalicoccus saliphilus</name>
    <dbReference type="NCBI Taxonomy" id="200989"/>
    <lineage>
        <taxon>Bacteria</taxon>
        <taxon>Bacillati</taxon>
        <taxon>Bacillota</taxon>
        <taxon>Bacilli</taxon>
        <taxon>Bacillales</taxon>
        <taxon>Bacillaceae</taxon>
        <taxon>Alkalicoccus</taxon>
    </lineage>
</organism>
<dbReference type="NCBIfam" id="TIGR00629">
    <property type="entry name" value="uvde"/>
    <property type="match status" value="1"/>
</dbReference>
<evidence type="ECO:0000256" key="1">
    <source>
        <dbReference type="ARBA" id="ARBA00022722"/>
    </source>
</evidence>
<reference evidence="7 8" key="1">
    <citation type="submission" date="2018-03" db="EMBL/GenBank/DDBJ databases">
        <title>Alkalicoccus saliphilus sp. nov., isolated from a mineral pool.</title>
        <authorList>
            <person name="Zhao B."/>
        </authorList>
    </citation>
    <scope>NUCLEOTIDE SEQUENCE [LARGE SCALE GENOMIC DNA]</scope>
    <source>
        <strain evidence="7 8">6AG</strain>
    </source>
</reference>
<keyword evidence="8" id="KW-1185">Reference proteome</keyword>
<comment type="caution">
    <text evidence="7">The sequence shown here is derived from an EMBL/GenBank/DDBJ whole genome shotgun (WGS) entry which is preliminary data.</text>
</comment>
<evidence type="ECO:0000256" key="2">
    <source>
        <dbReference type="ARBA" id="ARBA00022759"/>
    </source>
</evidence>
<keyword evidence="3" id="KW-0227">DNA damage</keyword>
<sequence length="305" mass="35375">MKLGYACINLTIPTRFRTCRLKTLEEQGMHKAKELTLNNFLEVEKAVKWNIENGIYFYRLSSDLVPFASHPIMDWEWYEDEDILNVTNRIRDLAADYNMRLSMHPGQYTILNSTKQEVIDKAVLDLEYHARVLEMTGGDDMILHTGGAYGNKEKAKERFIETYRTLPETVTSRLILENDDKVFHLEDVVEISRSCGIPVCFDIHHHRCNTYPGTTELTELLDEVVDSWKTKGRPKMHISSGRTGPEDRSHHDYVLEEDFDSFLQVLGSTEVDIMLEAKLKEKAVLRIYEHLGQTSYLEKEPSTIR</sequence>
<accession>A0A2T4U2U2</accession>
<gene>
    <name evidence="7" type="primary">uvdE</name>
    <name evidence="7" type="ORF">C6Y45_14975</name>
</gene>
<dbReference type="AlphaFoldDB" id="A0A2T4U2U2"/>
<evidence type="ECO:0000256" key="3">
    <source>
        <dbReference type="ARBA" id="ARBA00022763"/>
    </source>
</evidence>
<name>A0A2T4U2U2_9BACI</name>
<dbReference type="OrthoDB" id="9782576at2"/>
<evidence type="ECO:0000256" key="4">
    <source>
        <dbReference type="ARBA" id="ARBA00022769"/>
    </source>
</evidence>
<dbReference type="EMBL" id="PZJJ01000036">
    <property type="protein sequence ID" value="PTL37718.1"/>
    <property type="molecule type" value="Genomic_DNA"/>
</dbReference>
<dbReference type="Pfam" id="PF03851">
    <property type="entry name" value="UvdE"/>
    <property type="match status" value="1"/>
</dbReference>
<dbReference type="InterPro" id="IPR004601">
    <property type="entry name" value="UvdE"/>
</dbReference>
<dbReference type="GO" id="GO:0009411">
    <property type="term" value="P:response to UV"/>
    <property type="evidence" value="ECO:0007669"/>
    <property type="project" value="InterPro"/>
</dbReference>
<dbReference type="SUPFAM" id="SSF51658">
    <property type="entry name" value="Xylose isomerase-like"/>
    <property type="match status" value="1"/>
</dbReference>
<keyword evidence="4" id="KW-0228">DNA excision</keyword>
<dbReference type="InterPro" id="IPR036237">
    <property type="entry name" value="Xyl_isomerase-like_sf"/>
</dbReference>
<evidence type="ECO:0000313" key="7">
    <source>
        <dbReference type="EMBL" id="PTL37718.1"/>
    </source>
</evidence>
<dbReference type="GO" id="GO:0006289">
    <property type="term" value="P:nucleotide-excision repair"/>
    <property type="evidence" value="ECO:0007669"/>
    <property type="project" value="InterPro"/>
</dbReference>
<keyword evidence="2 7" id="KW-0255">Endonuclease</keyword>
<evidence type="ECO:0000313" key="8">
    <source>
        <dbReference type="Proteomes" id="UP000240509"/>
    </source>
</evidence>
<proteinExistence type="predicted"/>
<protein>
    <submittedName>
        <fullName evidence="7">UV DNA damage repair endonuclease UvsE</fullName>
    </submittedName>
</protein>
<keyword evidence="1" id="KW-0540">Nuclease</keyword>
<dbReference type="Gene3D" id="3.20.20.150">
    <property type="entry name" value="Divalent-metal-dependent TIM barrel enzymes"/>
    <property type="match status" value="1"/>
</dbReference>